<protein>
    <submittedName>
        <fullName evidence="1">Uncharacterized protein</fullName>
    </submittedName>
</protein>
<evidence type="ECO:0000313" key="2">
    <source>
        <dbReference type="Proteomes" id="UP000520198"/>
    </source>
</evidence>
<gene>
    <name evidence="1" type="ORF">HT585_27250</name>
</gene>
<sequence length="63" mass="7182">MGDLHRYPSRLGALQVGARVVDFCWTRRGERPDRLELSIAQERPGVLCKRRDTKQGGNCKAKE</sequence>
<proteinExistence type="predicted"/>
<accession>A0A7Y6UQS2</accession>
<dbReference type="AlphaFoldDB" id="A0A7Y6UQS2"/>
<reference evidence="1 2" key="1">
    <citation type="submission" date="2020-06" db="EMBL/GenBank/DDBJ databases">
        <authorList>
            <person name="Grouzdev D.S."/>
        </authorList>
    </citation>
    <scope>NUCLEOTIDE SEQUENCE [LARGE SCALE GENOMIC DNA]</scope>
    <source>
        <strain evidence="1 2">HO-A22</strain>
    </source>
</reference>
<keyword evidence="2" id="KW-1185">Reference proteome</keyword>
<comment type="caution">
    <text evidence="1">The sequence shown here is derived from an EMBL/GenBank/DDBJ whole genome shotgun (WGS) entry which is preliminary data.</text>
</comment>
<evidence type="ECO:0000313" key="1">
    <source>
        <dbReference type="EMBL" id="NVD42572.1"/>
    </source>
</evidence>
<name>A0A7Y6UQS2_9HYPH</name>
<organism evidence="1 2">
    <name type="scientific">Ensifer oleiphilus</name>
    <dbReference type="NCBI Taxonomy" id="2742698"/>
    <lineage>
        <taxon>Bacteria</taxon>
        <taxon>Pseudomonadati</taxon>
        <taxon>Pseudomonadota</taxon>
        <taxon>Alphaproteobacteria</taxon>
        <taxon>Hyphomicrobiales</taxon>
        <taxon>Rhizobiaceae</taxon>
        <taxon>Sinorhizobium/Ensifer group</taxon>
        <taxon>Ensifer</taxon>
    </lineage>
</organism>
<dbReference type="RefSeq" id="WP_176355936.1">
    <property type="nucleotide sequence ID" value="NZ_JABWDU010000010.1"/>
</dbReference>
<dbReference type="Proteomes" id="UP000520198">
    <property type="component" value="Unassembled WGS sequence"/>
</dbReference>
<dbReference type="EMBL" id="JABWDU010000010">
    <property type="protein sequence ID" value="NVD42572.1"/>
    <property type="molecule type" value="Genomic_DNA"/>
</dbReference>